<evidence type="ECO:0000313" key="1">
    <source>
        <dbReference type="EMBL" id="QZE15683.1"/>
    </source>
</evidence>
<keyword evidence="2" id="KW-1185">Reference proteome</keyword>
<accession>A0AC61NJH2</accession>
<proteinExistence type="predicted"/>
<gene>
    <name evidence="1" type="ORF">K4L44_07580</name>
</gene>
<sequence>METSTLFIIILIIIIGQYLFDTTLSILNNKNRNAPIPKSLQDLYSKEEYEKSQNYGKENNTIGIISNTFSTLITVILFYTGAFGALDQWIGQYTTHYILQPLLFLGVLGMGSSLLGIPFSYYATFVIEEKYQFNRSTKKTFILDAIKGLLLSGLFIGGILSQIILLYHTIGENFYIFAFIVIVGFSLIMTFFYSSIIVPLFNKQTPLEEGELKQGIMDFAKKAEFPIKEIYVMDGSKRSAKANAYFTGFGKRKRIVLFDTLIDQLDQEEIIAVLAHEVGHAKKRHVIQSMIFSWIQTFVILYIFSLILNQPTSSHVMGSSQHTFELSLLLFSFLLSPVTEVLSAISSIFSRKNEYEADNFVKKYKLKDAIISGLKKISKNSLSNLTPHPWVVACTYSHPTLEQRIDNLNQKD</sequence>
<organism evidence="1 2">
    <name type="scientific">Halosquirtibacter laminarini</name>
    <dbReference type="NCBI Taxonomy" id="3374600"/>
    <lineage>
        <taxon>Bacteria</taxon>
        <taxon>Pseudomonadati</taxon>
        <taxon>Bacteroidota</taxon>
        <taxon>Bacteroidia</taxon>
        <taxon>Marinilabiliales</taxon>
        <taxon>Prolixibacteraceae</taxon>
        <taxon>Halosquirtibacter</taxon>
    </lineage>
</organism>
<dbReference type="Proteomes" id="UP000826212">
    <property type="component" value="Chromosome"/>
</dbReference>
<evidence type="ECO:0000313" key="2">
    <source>
        <dbReference type="Proteomes" id="UP000826212"/>
    </source>
</evidence>
<reference evidence="1" key="1">
    <citation type="submission" date="2021-08" db="EMBL/GenBank/DDBJ databases">
        <title>Novel anaerobic bacterium isolated from sea squirt in East Sea, Republic of Korea.</title>
        <authorList>
            <person name="Nguyen T.H."/>
            <person name="Li Z."/>
            <person name="Lee Y.-J."/>
            <person name="Ko J."/>
            <person name="Kim S.-G."/>
        </authorList>
    </citation>
    <scope>NUCLEOTIDE SEQUENCE</scope>
    <source>
        <strain evidence="1">KCTC 25031</strain>
    </source>
</reference>
<dbReference type="EMBL" id="CP081303">
    <property type="protein sequence ID" value="QZE15683.1"/>
    <property type="molecule type" value="Genomic_DNA"/>
</dbReference>
<protein>
    <submittedName>
        <fullName evidence="1">M48 family metallopeptidase</fullName>
    </submittedName>
</protein>
<name>A0AC61NJH2_9BACT</name>